<keyword evidence="3" id="KW-1185">Reference proteome</keyword>
<sequence length="236" mass="26081">MHASIRWALAATLLTACNQHPNTGSAGTDTSGTSAVSQEVHGGDMFYASDTLPAASSPGMLIGLTLHATGDAELSTDYLNYFPEIIEAGPWLQHGDTISMVLKTVDVAQASPDTMVFLRRQHTLHYLGKGYGTLGLVLHEQRKPDAHPRVLVMWVHPQKTTCTDRKGQQRECLQVAFSKVPPDAQTHWQPLPEEIRKFTFVPGHLQQVKVLRTPRHSQLADSHDYSYELLAVLSNH</sequence>
<protein>
    <recommendedName>
        <fullName evidence="1">DUF4377 domain-containing protein</fullName>
    </recommendedName>
</protein>
<evidence type="ECO:0000313" key="2">
    <source>
        <dbReference type="EMBL" id="PUZ23273.1"/>
    </source>
</evidence>
<dbReference type="AlphaFoldDB" id="A0A2T7BDV5"/>
<dbReference type="InterPro" id="IPR025485">
    <property type="entry name" value="DUF4377"/>
</dbReference>
<dbReference type="OrthoDB" id="880459at2"/>
<dbReference type="Proteomes" id="UP000244450">
    <property type="component" value="Unassembled WGS sequence"/>
</dbReference>
<reference evidence="2 3" key="1">
    <citation type="submission" date="2018-04" db="EMBL/GenBank/DDBJ databases">
        <title>Chitinophaga fuyangensis sp. nov., isolated from soil in a chemical factory.</title>
        <authorList>
            <person name="Chen K."/>
        </authorList>
    </citation>
    <scope>NUCLEOTIDE SEQUENCE [LARGE SCALE GENOMIC DNA]</scope>
    <source>
        <strain evidence="2 3">LY-1</strain>
    </source>
</reference>
<evidence type="ECO:0000259" key="1">
    <source>
        <dbReference type="Pfam" id="PF14302"/>
    </source>
</evidence>
<proteinExistence type="predicted"/>
<dbReference type="EMBL" id="QCYK01000003">
    <property type="protein sequence ID" value="PUZ23273.1"/>
    <property type="molecule type" value="Genomic_DNA"/>
</dbReference>
<accession>A0A2T7BDV5</accession>
<dbReference type="RefSeq" id="WP_108689017.1">
    <property type="nucleotide sequence ID" value="NZ_QCYK01000003.1"/>
</dbReference>
<gene>
    <name evidence="2" type="ORF">DCC81_23050</name>
</gene>
<dbReference type="PROSITE" id="PS51257">
    <property type="entry name" value="PROKAR_LIPOPROTEIN"/>
    <property type="match status" value="1"/>
</dbReference>
<dbReference type="Pfam" id="PF14302">
    <property type="entry name" value="DUF4377"/>
    <property type="match status" value="1"/>
</dbReference>
<evidence type="ECO:0000313" key="3">
    <source>
        <dbReference type="Proteomes" id="UP000244450"/>
    </source>
</evidence>
<organism evidence="2 3">
    <name type="scientific">Chitinophaga parva</name>
    <dbReference type="NCBI Taxonomy" id="2169414"/>
    <lineage>
        <taxon>Bacteria</taxon>
        <taxon>Pseudomonadati</taxon>
        <taxon>Bacteroidota</taxon>
        <taxon>Chitinophagia</taxon>
        <taxon>Chitinophagales</taxon>
        <taxon>Chitinophagaceae</taxon>
        <taxon>Chitinophaga</taxon>
    </lineage>
</organism>
<name>A0A2T7BDV5_9BACT</name>
<feature type="domain" description="DUF4377" evidence="1">
    <location>
        <begin position="154"/>
        <end position="234"/>
    </location>
</feature>
<comment type="caution">
    <text evidence="2">The sequence shown here is derived from an EMBL/GenBank/DDBJ whole genome shotgun (WGS) entry which is preliminary data.</text>
</comment>